<evidence type="ECO:0000313" key="2">
    <source>
        <dbReference type="Proteomes" id="UP000094969"/>
    </source>
</evidence>
<accession>A0A1D7U2K3</accession>
<dbReference type="Proteomes" id="UP000094969">
    <property type="component" value="Chromosome"/>
</dbReference>
<evidence type="ECO:0000313" key="1">
    <source>
        <dbReference type="EMBL" id="AOO81605.1"/>
    </source>
</evidence>
<dbReference type="STRING" id="1526658.BHK69_15115"/>
<name>A0A1D7U2K3_9HYPH</name>
<dbReference type="EMBL" id="CP017147">
    <property type="protein sequence ID" value="AOO81605.1"/>
    <property type="molecule type" value="Genomic_DNA"/>
</dbReference>
<dbReference type="PANTHER" id="PTHR36109:SF2">
    <property type="entry name" value="MEMBRANE PROTEIN"/>
    <property type="match status" value="1"/>
</dbReference>
<dbReference type="OrthoDB" id="8455189at2"/>
<gene>
    <name evidence="1" type="ORF">BHK69_15115</name>
</gene>
<reference evidence="1 2" key="1">
    <citation type="journal article" date="2015" name="Antonie Van Leeuwenhoek">
        <title>Bosea vaviloviae sp. nov., a new species of slow-growing rhizobia isolated from nodules of the relict species Vavilovia formosa (Stev.) Fed.</title>
        <authorList>
            <person name="Safronova V.I."/>
            <person name="Kuznetsova I.G."/>
            <person name="Sazanova A.L."/>
            <person name="Kimeklis A.K."/>
            <person name="Belimov A.A."/>
            <person name="Andronov E.E."/>
            <person name="Pinaev A.G."/>
            <person name="Chizhevskaya E.P."/>
            <person name="Pukhaev A.R."/>
            <person name="Popov K.P."/>
            <person name="Willems A."/>
            <person name="Tikhonovich I.A."/>
        </authorList>
    </citation>
    <scope>NUCLEOTIDE SEQUENCE [LARGE SCALE GENOMIC DNA]</scope>
    <source>
        <strain evidence="1 2">Vaf18</strain>
    </source>
</reference>
<dbReference type="PANTHER" id="PTHR36109">
    <property type="entry name" value="MEMBRANE PROTEIN-RELATED"/>
    <property type="match status" value="1"/>
</dbReference>
<organism evidence="1 2">
    <name type="scientific">Bosea vaviloviae</name>
    <dbReference type="NCBI Taxonomy" id="1526658"/>
    <lineage>
        <taxon>Bacteria</taxon>
        <taxon>Pseudomonadati</taxon>
        <taxon>Pseudomonadota</taxon>
        <taxon>Alphaproteobacteria</taxon>
        <taxon>Hyphomicrobiales</taxon>
        <taxon>Boseaceae</taxon>
        <taxon>Bosea</taxon>
    </lineage>
</organism>
<protein>
    <recommendedName>
        <fullName evidence="3">General stress protein 17M-like domain-containing protein</fullName>
    </recommendedName>
</protein>
<dbReference type="RefSeq" id="WP_069690817.1">
    <property type="nucleotide sequence ID" value="NZ_CP017147.1"/>
</dbReference>
<sequence>MTRTITRSYDHFDDASAVVARLEAVGIASENISILSQRNDVDDSNAEEGAGIGGVAGGAAGLLAGLGMIAIPGIGPLVAAGWLASTAAGVVAGAAVGGLVGAMTSAGVSERDAHYYAETVRRGGSIVSVRVADVRAAEVEAIMDGAGPIDPVTRRAEYEREGWRRFDESAAPYGGPI</sequence>
<keyword evidence="2" id="KW-1185">Reference proteome</keyword>
<proteinExistence type="predicted"/>
<dbReference type="AlphaFoldDB" id="A0A1D7U2K3"/>
<evidence type="ECO:0008006" key="3">
    <source>
        <dbReference type="Google" id="ProtNLM"/>
    </source>
</evidence>
<dbReference type="KEGG" id="bvv:BHK69_15115"/>
<dbReference type="InterPro" id="IPR052948">
    <property type="entry name" value="Low_temp-induced_all0457"/>
</dbReference>